<dbReference type="RefSeq" id="WP_054852181.1">
    <property type="nucleotide sequence ID" value="NZ_JAEMEF010000012.1"/>
</dbReference>
<evidence type="ECO:0008006" key="4">
    <source>
        <dbReference type="Google" id="ProtNLM"/>
    </source>
</evidence>
<gene>
    <name evidence="2" type="ORF">JAO71_12505</name>
</gene>
<evidence type="ECO:0000256" key="1">
    <source>
        <dbReference type="SAM" id="SignalP"/>
    </source>
</evidence>
<evidence type="ECO:0000313" key="2">
    <source>
        <dbReference type="EMBL" id="MBL7560621.1"/>
    </source>
</evidence>
<proteinExistence type="predicted"/>
<sequence>MKKIIFTVLALTVLTTTFIACREDNNKKEVIQDMKDDGAKIQVKDDKVKLETETKKVKITDDEIKIKDKS</sequence>
<comment type="caution">
    <text evidence="2">The sequence shown here is derived from an EMBL/GenBank/DDBJ whole genome shotgun (WGS) entry which is preliminary data.</text>
</comment>
<feature type="chain" id="PRO_5046743938" description="Lipoprotein" evidence="1">
    <location>
        <begin position="23"/>
        <end position="70"/>
    </location>
</feature>
<protein>
    <recommendedName>
        <fullName evidence="4">Lipoprotein</fullName>
    </recommendedName>
</protein>
<keyword evidence="1" id="KW-0732">Signal</keyword>
<name>A0ABS1WNB7_9FLAO</name>
<evidence type="ECO:0000313" key="3">
    <source>
        <dbReference type="Proteomes" id="UP000605013"/>
    </source>
</evidence>
<organism evidence="2 3">
    <name type="scientific">Olleya sediminilitoris</name>
    <dbReference type="NCBI Taxonomy" id="2795739"/>
    <lineage>
        <taxon>Bacteria</taxon>
        <taxon>Pseudomonadati</taxon>
        <taxon>Bacteroidota</taxon>
        <taxon>Flavobacteriia</taxon>
        <taxon>Flavobacteriales</taxon>
        <taxon>Flavobacteriaceae</taxon>
    </lineage>
</organism>
<feature type="signal peptide" evidence="1">
    <location>
        <begin position="1"/>
        <end position="22"/>
    </location>
</feature>
<accession>A0ABS1WNB7</accession>
<dbReference type="PROSITE" id="PS51257">
    <property type="entry name" value="PROKAR_LIPOPROTEIN"/>
    <property type="match status" value="1"/>
</dbReference>
<dbReference type="Proteomes" id="UP000605013">
    <property type="component" value="Unassembled WGS sequence"/>
</dbReference>
<dbReference type="EMBL" id="JAEMEF010000012">
    <property type="protein sequence ID" value="MBL7560621.1"/>
    <property type="molecule type" value="Genomic_DNA"/>
</dbReference>
<keyword evidence="3" id="KW-1185">Reference proteome</keyword>
<reference evidence="2 3" key="1">
    <citation type="submission" date="2020-12" db="EMBL/GenBank/DDBJ databases">
        <title>Olleya sediminilitoris sp. nov., isolated from a tidal flat.</title>
        <authorList>
            <person name="Park S."/>
            <person name="Yoon J.-H."/>
        </authorList>
    </citation>
    <scope>NUCLEOTIDE SEQUENCE [LARGE SCALE GENOMIC DNA]</scope>
    <source>
        <strain evidence="2 3">YSTF-M6</strain>
    </source>
</reference>